<protein>
    <submittedName>
        <fullName evidence="1">Uncharacterized protein</fullName>
    </submittedName>
</protein>
<gene>
    <name evidence="1" type="ORF">AVEN_228998_1</name>
</gene>
<keyword evidence="2" id="KW-1185">Reference proteome</keyword>
<dbReference type="AlphaFoldDB" id="A0A4Y2NIM3"/>
<accession>A0A4Y2NIM3</accession>
<feature type="non-terminal residue" evidence="1">
    <location>
        <position position="1"/>
    </location>
</feature>
<dbReference type="Proteomes" id="UP000499080">
    <property type="component" value="Unassembled WGS sequence"/>
</dbReference>
<organism evidence="1 2">
    <name type="scientific">Araneus ventricosus</name>
    <name type="common">Orbweaver spider</name>
    <name type="synonym">Epeira ventricosa</name>
    <dbReference type="NCBI Taxonomy" id="182803"/>
    <lineage>
        <taxon>Eukaryota</taxon>
        <taxon>Metazoa</taxon>
        <taxon>Ecdysozoa</taxon>
        <taxon>Arthropoda</taxon>
        <taxon>Chelicerata</taxon>
        <taxon>Arachnida</taxon>
        <taxon>Araneae</taxon>
        <taxon>Araneomorphae</taxon>
        <taxon>Entelegynae</taxon>
        <taxon>Araneoidea</taxon>
        <taxon>Araneidae</taxon>
        <taxon>Araneus</taxon>
    </lineage>
</organism>
<comment type="caution">
    <text evidence="1">The sequence shown here is derived from an EMBL/GenBank/DDBJ whole genome shotgun (WGS) entry which is preliminary data.</text>
</comment>
<proteinExistence type="predicted"/>
<evidence type="ECO:0000313" key="1">
    <source>
        <dbReference type="EMBL" id="GBN38753.1"/>
    </source>
</evidence>
<dbReference type="EMBL" id="BGPR01128074">
    <property type="protein sequence ID" value="GBN38753.1"/>
    <property type="molecule type" value="Genomic_DNA"/>
</dbReference>
<evidence type="ECO:0000313" key="2">
    <source>
        <dbReference type="Proteomes" id="UP000499080"/>
    </source>
</evidence>
<sequence length="325" mass="38277">DSCSRAIGLGFATYIKWRVLLDQPKDDFSESKWDDFMEPMQDDFISRKWVSIVFLRPYASFGVDRIELTCWEIASTGMMLRMRKRGRYKRVPQHPIYPKTKSLASIGVEIERETYCACANRNHYGMLSNPMGAVLKDCYSLVDIIDKYEQSSQFDTIIHYWYEHCHSKYADVLTGPLLNFNSYSAADFDFMETENYAQCAVVRWMRLRHLEKHDWSTGVCLKQVLHAFIHTSLDITDFDLEFCELNAEKVIFNYHVVEVFGSEVRVNICEECQLNSLIGTSEYHIETERRIENRRDLFDILKNKEFYCTNCLTKPLFMLTQPQQH</sequence>
<name>A0A4Y2NIM3_ARAVE</name>
<reference evidence="1 2" key="1">
    <citation type="journal article" date="2019" name="Sci. Rep.">
        <title>Orb-weaving spider Araneus ventricosus genome elucidates the spidroin gene catalogue.</title>
        <authorList>
            <person name="Kono N."/>
            <person name="Nakamura H."/>
            <person name="Ohtoshi R."/>
            <person name="Moran D.A.P."/>
            <person name="Shinohara A."/>
            <person name="Yoshida Y."/>
            <person name="Fujiwara M."/>
            <person name="Mori M."/>
            <person name="Tomita M."/>
            <person name="Arakawa K."/>
        </authorList>
    </citation>
    <scope>NUCLEOTIDE SEQUENCE [LARGE SCALE GENOMIC DNA]</scope>
</reference>